<keyword evidence="9" id="KW-0479">Metal-binding</keyword>
<dbReference type="GO" id="GO:0005654">
    <property type="term" value="C:nucleoplasm"/>
    <property type="evidence" value="ECO:0007669"/>
    <property type="project" value="UniProtKB-SubCell"/>
</dbReference>
<evidence type="ECO:0000313" key="18">
    <source>
        <dbReference type="Proteomes" id="UP000035740"/>
    </source>
</evidence>
<keyword evidence="18" id="KW-1185">Reference proteome</keyword>
<dbReference type="InterPro" id="IPR024956">
    <property type="entry name" value="tRNAHis_GuaTrfase_cat"/>
</dbReference>
<comment type="subcellular location">
    <subcellularLocation>
        <location evidence="3">Nucleus</location>
        <location evidence="3">Nucleoplasm</location>
    </subcellularLocation>
</comment>
<keyword evidence="11" id="KW-0460">Magnesium</keyword>
<keyword evidence="8" id="KW-0548">Nucleotidyltransferase</keyword>
<dbReference type="Gramene" id="KMS96775">
    <property type="protein sequence ID" value="KMS96775"/>
    <property type="gene ID" value="BVRB_8g199580"/>
</dbReference>
<evidence type="ECO:0000259" key="16">
    <source>
        <dbReference type="Pfam" id="PF14413"/>
    </source>
</evidence>
<name>A0A0J8E0Z4_BETVV</name>
<dbReference type="EC" id="2.7.7.79" evidence="5"/>
<evidence type="ECO:0000256" key="3">
    <source>
        <dbReference type="ARBA" id="ARBA00004642"/>
    </source>
</evidence>
<reference evidence="17 18" key="1">
    <citation type="journal article" date="2014" name="Nature">
        <title>The genome of the recently domesticated crop plant sugar beet (Beta vulgaris).</title>
        <authorList>
            <person name="Dohm J.C."/>
            <person name="Minoche A.E."/>
            <person name="Holtgrawe D."/>
            <person name="Capella-Gutierrez S."/>
            <person name="Zakrzewski F."/>
            <person name="Tafer H."/>
            <person name="Rupp O."/>
            <person name="Sorensen T.R."/>
            <person name="Stracke R."/>
            <person name="Reinhardt R."/>
            <person name="Goesmann A."/>
            <person name="Kraft T."/>
            <person name="Schulz B."/>
            <person name="Stadler P.F."/>
            <person name="Schmidt T."/>
            <person name="Gabaldon T."/>
            <person name="Lehrach H."/>
            <person name="Weisshaar B."/>
            <person name="Himmelbauer H."/>
        </authorList>
    </citation>
    <scope>NUCLEOTIDE SEQUENCE [LARGE SCALE GENOMIC DNA]</scope>
    <source>
        <tissue evidence="17">Taproot</tissue>
    </source>
</reference>
<evidence type="ECO:0000256" key="4">
    <source>
        <dbReference type="ARBA" id="ARBA00010113"/>
    </source>
</evidence>
<organism evidence="17 18">
    <name type="scientific">Beta vulgaris subsp. vulgaris</name>
    <name type="common">Beet</name>
    <dbReference type="NCBI Taxonomy" id="3555"/>
    <lineage>
        <taxon>Eukaryota</taxon>
        <taxon>Viridiplantae</taxon>
        <taxon>Streptophyta</taxon>
        <taxon>Embryophyta</taxon>
        <taxon>Tracheophyta</taxon>
        <taxon>Spermatophyta</taxon>
        <taxon>Magnoliopsida</taxon>
        <taxon>eudicotyledons</taxon>
        <taxon>Gunneridae</taxon>
        <taxon>Pentapetalae</taxon>
        <taxon>Caryophyllales</taxon>
        <taxon>Chenopodiaceae</taxon>
        <taxon>Betoideae</taxon>
        <taxon>Beta</taxon>
    </lineage>
</organism>
<dbReference type="FunFam" id="3.30.70.3000:FF:000002">
    <property type="entry name" value="tRNA(His) guanylyltransferase 1"/>
    <property type="match status" value="2"/>
</dbReference>
<evidence type="ECO:0000256" key="11">
    <source>
        <dbReference type="ARBA" id="ARBA00022842"/>
    </source>
</evidence>
<dbReference type="OMA" id="ILVWINA"/>
<dbReference type="KEGG" id="bvg:104909094"/>
<evidence type="ECO:0000256" key="1">
    <source>
        <dbReference type="ARBA" id="ARBA00001946"/>
    </source>
</evidence>
<evidence type="ECO:0000256" key="14">
    <source>
        <dbReference type="ARBA" id="ARBA00047281"/>
    </source>
</evidence>
<dbReference type="Pfam" id="PF04446">
    <property type="entry name" value="Thg1"/>
    <property type="match status" value="2"/>
</dbReference>
<comment type="function">
    <text evidence="2">Adds a GMP to the 5'-end of tRNA(His) after transcription and RNase P cleavage.</text>
</comment>
<dbReference type="InterPro" id="IPR025845">
    <property type="entry name" value="Thg1_C_dom"/>
</dbReference>
<protein>
    <recommendedName>
        <fullName evidence="5">tRNA(His) guanylyltransferase</fullName>
        <ecNumber evidence="5">2.7.7.79</ecNumber>
    </recommendedName>
</protein>
<dbReference type="InterPro" id="IPR007537">
    <property type="entry name" value="tRNAHis_GuaTrfase_Thg1"/>
</dbReference>
<feature type="domain" description="Thg1 C-terminal" evidence="16">
    <location>
        <begin position="404"/>
        <end position="505"/>
    </location>
</feature>
<feature type="domain" description="tRNAHis guanylyltransferase catalytic" evidence="15">
    <location>
        <begin position="6"/>
        <end position="136"/>
    </location>
</feature>
<keyword evidence="7" id="KW-0819">tRNA processing</keyword>
<evidence type="ECO:0000259" key="15">
    <source>
        <dbReference type="Pfam" id="PF04446"/>
    </source>
</evidence>
<dbReference type="GO" id="GO:0008193">
    <property type="term" value="F:tRNA guanylyltransferase activity"/>
    <property type="evidence" value="ECO:0007669"/>
    <property type="project" value="UniProtKB-EC"/>
</dbReference>
<evidence type="ECO:0000256" key="13">
    <source>
        <dbReference type="ARBA" id="ARBA00023242"/>
    </source>
</evidence>
<dbReference type="InterPro" id="IPR038469">
    <property type="entry name" value="tRNAHis_GuaTrfase_Thg1_sf"/>
</dbReference>
<dbReference type="GO" id="GO:0006400">
    <property type="term" value="P:tRNA modification"/>
    <property type="evidence" value="ECO:0007669"/>
    <property type="project" value="InterPro"/>
</dbReference>
<comment type="cofactor">
    <cofactor evidence="1">
        <name>Mg(2+)</name>
        <dbReference type="ChEBI" id="CHEBI:18420"/>
    </cofactor>
</comment>
<sequence>MANSKYEYVKSFEVQDKIMLPTYIVLLIDGRNFRRFSEVHKFEKQPLDKRALKLMKSCAAAVMEEYSDLIFSYGYSDEFSFIFKKESKFYQRRESKIMSLLVSFFTSVYTIKWKDFFPHQKLLYAPSFHAKVIRCPTLEVLQTYLAWRQNDCHLNNLYDTCNWKLIESGKSETAHGFLKGTRKQEMNEFLFQHGINYKTLHPIYRQGTCLFKTQVEDIIKYKEDGAPVKRLRRKVMKVRSSNLAGKSFWNEHSSLLSELGRFEGDIQNIRPEYIESFQFQDKMMLSTWIVVRIDGCHFHRFSDAHEFKKPNDEQALNLMNSCAVALLEEFEDIVFAYGVSDEFSFVLKKDSKLYERHASGIVSTMVSFFSSMYISKWTGFILQQELKYPPSFDGRAVCYPSSEILRDYLSWRQVDCHINNQYNTCFWTLVKSGKERREAQSCLKGTQTQEKNDLLVEKGIDYTAEPDIFRLGSCIFRDMENKALLEVNCAEDSRKRIVIEHCNIIDNNFWEAHPWILGE</sequence>
<dbReference type="Pfam" id="PF14413">
    <property type="entry name" value="Thg1C"/>
    <property type="match status" value="2"/>
</dbReference>
<evidence type="ECO:0000256" key="8">
    <source>
        <dbReference type="ARBA" id="ARBA00022695"/>
    </source>
</evidence>
<evidence type="ECO:0000313" key="17">
    <source>
        <dbReference type="EMBL" id="KMS96775.1"/>
    </source>
</evidence>
<comment type="catalytic activity">
    <reaction evidence="14">
        <text>a 5'-end ribonucleotide-tRNA(His) + GTP + ATP + H2O = a 5'-end phospho-guanosine-ribonucleotide-tRNA(His) + AMP + 2 diphosphate + H(+)</text>
        <dbReference type="Rhea" id="RHEA:54564"/>
        <dbReference type="Rhea" id="RHEA-COMP:14193"/>
        <dbReference type="Rhea" id="RHEA-COMP:14917"/>
        <dbReference type="ChEBI" id="CHEBI:15377"/>
        <dbReference type="ChEBI" id="CHEBI:15378"/>
        <dbReference type="ChEBI" id="CHEBI:30616"/>
        <dbReference type="ChEBI" id="CHEBI:33019"/>
        <dbReference type="ChEBI" id="CHEBI:37565"/>
        <dbReference type="ChEBI" id="CHEBI:138282"/>
        <dbReference type="ChEBI" id="CHEBI:141847"/>
        <dbReference type="ChEBI" id="CHEBI:456215"/>
        <dbReference type="EC" id="2.7.7.79"/>
    </reaction>
</comment>
<evidence type="ECO:0000256" key="9">
    <source>
        <dbReference type="ARBA" id="ARBA00022723"/>
    </source>
</evidence>
<dbReference type="Gene3D" id="3.30.70.3000">
    <property type="match status" value="2"/>
</dbReference>
<dbReference type="GO" id="GO:0005525">
    <property type="term" value="F:GTP binding"/>
    <property type="evidence" value="ECO:0007669"/>
    <property type="project" value="UniProtKB-KW"/>
</dbReference>
<comment type="similarity">
    <text evidence="4">Belongs to the tRNA(His) guanylyltransferase family.</text>
</comment>
<dbReference type="PANTHER" id="PTHR12729:SF6">
    <property type="entry name" value="TRNA(HIS) GUANYLYLTRANSFERASE-RELATED"/>
    <property type="match status" value="1"/>
</dbReference>
<evidence type="ECO:0000256" key="7">
    <source>
        <dbReference type="ARBA" id="ARBA00022694"/>
    </source>
</evidence>
<keyword evidence="10" id="KW-0547">Nucleotide-binding</keyword>
<keyword evidence="12" id="KW-0342">GTP-binding</keyword>
<dbReference type="eggNOG" id="KOG2721">
    <property type="taxonomic scope" value="Eukaryota"/>
</dbReference>
<dbReference type="Proteomes" id="UP000035740">
    <property type="component" value="Unassembled WGS sequence"/>
</dbReference>
<dbReference type="AlphaFoldDB" id="A0A0J8E0Z4"/>
<proteinExistence type="inferred from homology"/>
<evidence type="ECO:0000256" key="12">
    <source>
        <dbReference type="ARBA" id="ARBA00023134"/>
    </source>
</evidence>
<dbReference type="PANTHER" id="PTHR12729">
    <property type="entry name" value="TRNA(HIS) GUANYLYLTRANSFERASE-RELATED"/>
    <property type="match status" value="1"/>
</dbReference>
<feature type="domain" description="Thg1 C-terminal" evidence="16">
    <location>
        <begin position="140"/>
        <end position="223"/>
    </location>
</feature>
<evidence type="ECO:0000256" key="6">
    <source>
        <dbReference type="ARBA" id="ARBA00022679"/>
    </source>
</evidence>
<dbReference type="EMBL" id="KQ090361">
    <property type="protein sequence ID" value="KMS96775.1"/>
    <property type="molecule type" value="Genomic_DNA"/>
</dbReference>
<evidence type="ECO:0000256" key="10">
    <source>
        <dbReference type="ARBA" id="ARBA00022741"/>
    </source>
</evidence>
<accession>A0A0J8E0Z4</accession>
<keyword evidence="6" id="KW-0808">Transferase</keyword>
<evidence type="ECO:0000256" key="2">
    <source>
        <dbReference type="ARBA" id="ARBA00002939"/>
    </source>
</evidence>
<evidence type="ECO:0000256" key="5">
    <source>
        <dbReference type="ARBA" id="ARBA00012511"/>
    </source>
</evidence>
<dbReference type="OrthoDB" id="62560at2759"/>
<dbReference type="GO" id="GO:0000287">
    <property type="term" value="F:magnesium ion binding"/>
    <property type="evidence" value="ECO:0007669"/>
    <property type="project" value="InterPro"/>
</dbReference>
<gene>
    <name evidence="17" type="ORF">BVRB_8g199580</name>
</gene>
<keyword evidence="13" id="KW-0539">Nucleus</keyword>
<feature type="domain" description="tRNAHis guanylyltransferase catalytic" evidence="15">
    <location>
        <begin position="272"/>
        <end position="400"/>
    </location>
</feature>